<accession>A0A8J7QDS8</accession>
<gene>
    <name evidence="1" type="ORF">J3U88_22885</name>
</gene>
<organism evidence="1 2">
    <name type="scientific">Acanthopleuribacter pedis</name>
    <dbReference type="NCBI Taxonomy" id="442870"/>
    <lineage>
        <taxon>Bacteria</taxon>
        <taxon>Pseudomonadati</taxon>
        <taxon>Acidobacteriota</taxon>
        <taxon>Holophagae</taxon>
        <taxon>Acanthopleuribacterales</taxon>
        <taxon>Acanthopleuribacteraceae</taxon>
        <taxon>Acanthopleuribacter</taxon>
    </lineage>
</organism>
<dbReference type="Proteomes" id="UP000664417">
    <property type="component" value="Unassembled WGS sequence"/>
</dbReference>
<sequence length="99" mass="11518">MVYEREAGLPGQEQPVLILLHEEEYENWDLERVIESDGIMLLEDLARILFLDEARLLAVLHNQPGGLIQQWQRWFVDLAYFREGFEGFADADPCERLAG</sequence>
<keyword evidence="2" id="KW-1185">Reference proteome</keyword>
<proteinExistence type="predicted"/>
<protein>
    <submittedName>
        <fullName evidence="1">Uncharacterized protein</fullName>
    </submittedName>
</protein>
<reference evidence="1" key="1">
    <citation type="submission" date="2021-03" db="EMBL/GenBank/DDBJ databases">
        <authorList>
            <person name="Wang G."/>
        </authorList>
    </citation>
    <scope>NUCLEOTIDE SEQUENCE</scope>
    <source>
        <strain evidence="1">KCTC 12899</strain>
    </source>
</reference>
<comment type="caution">
    <text evidence="1">The sequence shown here is derived from an EMBL/GenBank/DDBJ whole genome shotgun (WGS) entry which is preliminary data.</text>
</comment>
<evidence type="ECO:0000313" key="1">
    <source>
        <dbReference type="EMBL" id="MBO1321345.1"/>
    </source>
</evidence>
<dbReference type="RefSeq" id="WP_207861319.1">
    <property type="nucleotide sequence ID" value="NZ_JAFREP010000023.1"/>
</dbReference>
<dbReference type="AlphaFoldDB" id="A0A8J7QDS8"/>
<name>A0A8J7QDS8_9BACT</name>
<dbReference type="EMBL" id="JAFREP010000023">
    <property type="protein sequence ID" value="MBO1321345.1"/>
    <property type="molecule type" value="Genomic_DNA"/>
</dbReference>
<evidence type="ECO:0000313" key="2">
    <source>
        <dbReference type="Proteomes" id="UP000664417"/>
    </source>
</evidence>